<dbReference type="Proteomes" id="UP000230184">
    <property type="component" value="Unassembled WGS sequence"/>
</dbReference>
<dbReference type="EMBL" id="PEWY01000015">
    <property type="protein sequence ID" value="PIU37487.1"/>
    <property type="molecule type" value="Genomic_DNA"/>
</dbReference>
<dbReference type="Gene3D" id="3.30.450.20">
    <property type="entry name" value="PAS domain"/>
    <property type="match status" value="1"/>
</dbReference>
<dbReference type="Gene3D" id="3.30.450.40">
    <property type="match status" value="1"/>
</dbReference>
<gene>
    <name evidence="2" type="ORF">COT02_00605</name>
</gene>
<protein>
    <recommendedName>
        <fullName evidence="1">GAF domain-containing protein</fullName>
    </recommendedName>
</protein>
<dbReference type="InterPro" id="IPR029016">
    <property type="entry name" value="GAF-like_dom_sf"/>
</dbReference>
<organism evidence="2 3">
    <name type="scientific">Candidatus Roizmanbacteria bacterium CG07_land_8_20_14_0_80_34_15</name>
    <dbReference type="NCBI Taxonomy" id="1974849"/>
    <lineage>
        <taxon>Bacteria</taxon>
        <taxon>Candidatus Roizmaniibacteriota</taxon>
    </lineage>
</organism>
<dbReference type="AlphaFoldDB" id="A0A2M6YVF3"/>
<comment type="caution">
    <text evidence="2">The sequence shown here is derived from an EMBL/GenBank/DDBJ whole genome shotgun (WGS) entry which is preliminary data.</text>
</comment>
<evidence type="ECO:0000259" key="1">
    <source>
        <dbReference type="Pfam" id="PF13185"/>
    </source>
</evidence>
<accession>A0A2M6YVF3</accession>
<dbReference type="SUPFAM" id="SSF55781">
    <property type="entry name" value="GAF domain-like"/>
    <property type="match status" value="1"/>
</dbReference>
<dbReference type="InterPro" id="IPR003018">
    <property type="entry name" value="GAF"/>
</dbReference>
<feature type="domain" description="GAF" evidence="1">
    <location>
        <begin position="149"/>
        <end position="249"/>
    </location>
</feature>
<reference evidence="3" key="1">
    <citation type="submission" date="2017-09" db="EMBL/GenBank/DDBJ databases">
        <title>Depth-based differentiation of microbial function through sediment-hosted aquifers and enrichment of novel symbionts in the deep terrestrial subsurface.</title>
        <authorList>
            <person name="Probst A.J."/>
            <person name="Ladd B."/>
            <person name="Jarett J.K."/>
            <person name="Geller-Mcgrath D.E."/>
            <person name="Sieber C.M.K."/>
            <person name="Emerson J.B."/>
            <person name="Anantharaman K."/>
            <person name="Thomas B.C."/>
            <person name="Malmstrom R."/>
            <person name="Stieglmeier M."/>
            <person name="Klingl A."/>
            <person name="Woyke T."/>
            <person name="Ryan C.M."/>
            <person name="Banfield J.F."/>
        </authorList>
    </citation>
    <scope>NUCLEOTIDE SEQUENCE [LARGE SCALE GENOMIC DNA]</scope>
</reference>
<evidence type="ECO:0000313" key="2">
    <source>
        <dbReference type="EMBL" id="PIU37487.1"/>
    </source>
</evidence>
<evidence type="ECO:0000313" key="3">
    <source>
        <dbReference type="Proteomes" id="UP000230184"/>
    </source>
</evidence>
<proteinExistence type="predicted"/>
<sequence length="256" mass="27692">MPEIIDPKTVFDQAPMGIIVTGSDCIIQAANPEAMRLLPSLGSFGLAGQVLPKCFELFGFPEPCQDCPITTRQLSNTVLPIDPGQAVSKTASPIFDDKGKKIIGVQHIIVPDDDGTNTITMKQLSAITREAQQKQIMIELGQALLTNGHSMQEIADGIFKPIQQLIPCDALSILLLDDKAGNLRVIASHGHSKNGVDVTGQSIPILPHILQIIESKEPIIIQDTATDPRWQKKPGSEWIASLIGVPLVKKHKTGHK</sequence>
<name>A0A2M6YVF3_9BACT</name>
<dbReference type="Pfam" id="PF13185">
    <property type="entry name" value="GAF_2"/>
    <property type="match status" value="1"/>
</dbReference>